<dbReference type="RefSeq" id="WP_012109720.1">
    <property type="nucleotide sequence ID" value="NC_009719.1"/>
</dbReference>
<dbReference type="KEGG" id="pla:Plav_0847"/>
<dbReference type="Proteomes" id="UP000006377">
    <property type="component" value="Chromosome"/>
</dbReference>
<sequence length="157" mass="17466">MTMRGLAMAGLLALGAVAFGGAAAAQTSEVHMQGHQCRNLGKSNKLFDKNYYIYFETNSSRIDPKYDKEFARIVKLAKGQNAQQICVFGKASKIGNQQGNINLSNKRAQNVAAALEAQGWPRSKMVTLAEGEAWGWLEETLTWDSKEDRRVRIRLSR</sequence>
<proteinExistence type="predicted"/>
<protein>
    <submittedName>
        <fullName evidence="4">OmpA/MotB domain protein</fullName>
    </submittedName>
</protein>
<feature type="chain" id="PRO_5002707415" evidence="2">
    <location>
        <begin position="25"/>
        <end position="157"/>
    </location>
</feature>
<dbReference type="GO" id="GO:0016020">
    <property type="term" value="C:membrane"/>
    <property type="evidence" value="ECO:0007669"/>
    <property type="project" value="UniProtKB-UniRule"/>
</dbReference>
<dbReference type="Pfam" id="PF00691">
    <property type="entry name" value="OmpA"/>
    <property type="match status" value="1"/>
</dbReference>
<organism evidence="4 5">
    <name type="scientific">Parvibaculum lavamentivorans (strain DS-1 / DSM 13023 / NCIMB 13966)</name>
    <dbReference type="NCBI Taxonomy" id="402881"/>
    <lineage>
        <taxon>Bacteria</taxon>
        <taxon>Pseudomonadati</taxon>
        <taxon>Pseudomonadota</taxon>
        <taxon>Alphaproteobacteria</taxon>
        <taxon>Hyphomicrobiales</taxon>
        <taxon>Parvibaculaceae</taxon>
        <taxon>Parvibaculum</taxon>
    </lineage>
</organism>
<dbReference type="SUPFAM" id="SSF103088">
    <property type="entry name" value="OmpA-like"/>
    <property type="match status" value="1"/>
</dbReference>
<dbReference type="HOGENOM" id="CLU_1676175_0_0_5"/>
<evidence type="ECO:0000256" key="1">
    <source>
        <dbReference type="PROSITE-ProRule" id="PRU00473"/>
    </source>
</evidence>
<evidence type="ECO:0000313" key="5">
    <source>
        <dbReference type="Proteomes" id="UP000006377"/>
    </source>
</evidence>
<evidence type="ECO:0000259" key="3">
    <source>
        <dbReference type="PROSITE" id="PS51123"/>
    </source>
</evidence>
<name>A7HRD7_PARL1</name>
<keyword evidence="1" id="KW-0472">Membrane</keyword>
<dbReference type="STRING" id="402881.Plav_0847"/>
<reference evidence="4 5" key="1">
    <citation type="journal article" date="2011" name="Stand. Genomic Sci.">
        <title>Complete genome sequence of Parvibaculum lavamentivorans type strain (DS-1(T)).</title>
        <authorList>
            <person name="Schleheck D."/>
            <person name="Weiss M."/>
            <person name="Pitluck S."/>
            <person name="Bruce D."/>
            <person name="Land M.L."/>
            <person name="Han S."/>
            <person name="Saunders E."/>
            <person name="Tapia R."/>
            <person name="Detter C."/>
            <person name="Brettin T."/>
            <person name="Han J."/>
            <person name="Woyke T."/>
            <person name="Goodwin L."/>
            <person name="Pennacchio L."/>
            <person name="Nolan M."/>
            <person name="Cook A.M."/>
            <person name="Kjelleberg S."/>
            <person name="Thomas T."/>
        </authorList>
    </citation>
    <scope>NUCLEOTIDE SEQUENCE [LARGE SCALE GENOMIC DNA]</scope>
    <source>
        <strain evidence="5">DS-1 / DSM 13023 / NCIMB 13966</strain>
    </source>
</reference>
<dbReference type="AlphaFoldDB" id="A7HRD7"/>
<dbReference type="Gene3D" id="3.30.1330.60">
    <property type="entry name" value="OmpA-like domain"/>
    <property type="match status" value="1"/>
</dbReference>
<dbReference type="eggNOG" id="COG2885">
    <property type="taxonomic scope" value="Bacteria"/>
</dbReference>
<feature type="domain" description="OmpA-like" evidence="3">
    <location>
        <begin position="42"/>
        <end position="157"/>
    </location>
</feature>
<dbReference type="InterPro" id="IPR006665">
    <property type="entry name" value="OmpA-like"/>
</dbReference>
<keyword evidence="5" id="KW-1185">Reference proteome</keyword>
<dbReference type="OrthoDB" id="189250at2"/>
<dbReference type="EMBL" id="CP000774">
    <property type="protein sequence ID" value="ABS62470.1"/>
    <property type="molecule type" value="Genomic_DNA"/>
</dbReference>
<accession>A7HRD7</accession>
<evidence type="ECO:0000256" key="2">
    <source>
        <dbReference type="SAM" id="SignalP"/>
    </source>
</evidence>
<keyword evidence="2" id="KW-0732">Signal</keyword>
<gene>
    <name evidence="4" type="ordered locus">Plav_0847</name>
</gene>
<evidence type="ECO:0000313" key="4">
    <source>
        <dbReference type="EMBL" id="ABS62470.1"/>
    </source>
</evidence>
<dbReference type="PROSITE" id="PS51123">
    <property type="entry name" value="OMPA_2"/>
    <property type="match status" value="1"/>
</dbReference>
<feature type="signal peptide" evidence="2">
    <location>
        <begin position="1"/>
        <end position="24"/>
    </location>
</feature>
<dbReference type="InterPro" id="IPR036737">
    <property type="entry name" value="OmpA-like_sf"/>
</dbReference>